<dbReference type="NCBIfam" id="TIGR00756">
    <property type="entry name" value="PPR"/>
    <property type="match status" value="6"/>
</dbReference>
<evidence type="ECO:0000256" key="2">
    <source>
        <dbReference type="SAM" id="MobiDB-lite"/>
    </source>
</evidence>
<dbReference type="Pfam" id="PF01535">
    <property type="entry name" value="PPR"/>
    <property type="match status" value="4"/>
</dbReference>
<dbReference type="Proteomes" id="UP001300502">
    <property type="component" value="Unassembled WGS sequence"/>
</dbReference>
<dbReference type="PANTHER" id="PTHR46862:SF5">
    <property type="entry name" value="OS02G0170000 PROTEIN"/>
    <property type="match status" value="1"/>
</dbReference>
<dbReference type="Gene3D" id="1.25.40.10">
    <property type="entry name" value="Tetratricopeptide repeat domain"/>
    <property type="match status" value="4"/>
</dbReference>
<feature type="repeat" description="PPR" evidence="1">
    <location>
        <begin position="170"/>
        <end position="205"/>
    </location>
</feature>
<dbReference type="AlphaFoldDB" id="A0AAV9ING2"/>
<dbReference type="EMBL" id="JANCYU010000075">
    <property type="protein sequence ID" value="KAK4529060.1"/>
    <property type="molecule type" value="Genomic_DNA"/>
</dbReference>
<dbReference type="SUPFAM" id="SSF81901">
    <property type="entry name" value="HCP-like"/>
    <property type="match status" value="1"/>
</dbReference>
<accession>A0AAV9ING2</accession>
<feature type="region of interest" description="Disordered" evidence="2">
    <location>
        <begin position="741"/>
        <end position="761"/>
    </location>
</feature>
<feature type="repeat" description="PPR" evidence="1">
    <location>
        <begin position="382"/>
        <end position="416"/>
    </location>
</feature>
<evidence type="ECO:0000313" key="4">
    <source>
        <dbReference type="Proteomes" id="UP001300502"/>
    </source>
</evidence>
<name>A0AAV9ING2_9RHOD</name>
<evidence type="ECO:0000313" key="3">
    <source>
        <dbReference type="EMBL" id="KAK4529060.1"/>
    </source>
</evidence>
<feature type="repeat" description="PPR" evidence="1">
    <location>
        <begin position="312"/>
        <end position="346"/>
    </location>
</feature>
<dbReference type="Pfam" id="PF13041">
    <property type="entry name" value="PPR_2"/>
    <property type="match status" value="1"/>
</dbReference>
<feature type="repeat" description="PPR" evidence="1">
    <location>
        <begin position="242"/>
        <end position="276"/>
    </location>
</feature>
<keyword evidence="4" id="KW-1185">Reference proteome</keyword>
<evidence type="ECO:0000256" key="1">
    <source>
        <dbReference type="PROSITE-ProRule" id="PRU00708"/>
    </source>
</evidence>
<feature type="repeat" description="PPR" evidence="1">
    <location>
        <begin position="765"/>
        <end position="800"/>
    </location>
</feature>
<sequence length="907" mass="105934">MWRQTRRRDKYRFSCCSTATSESIHENEYSQRQTSLLPASAEKNTQGGPQPATSDSTEDYLPLSFKERKILGLLKDSKPQEAYKLFLRHPKLKITTPTMNQMLQKLGNSKRGGEMWDVYEKARSRGTFPSILTFTILLSRISSIPRDQQKAVVHLLHRQLLEERNRLETDMRAFNSLMYAYCQLGTVDTALQVFKNLKRDFGMDPNEVSCNIICKGLIQSSRFSEALEFFSVEMPAMNILPSVTSYAIIFEAFGHLGKLDQMSQLWKQMIQRGHQPTEAVYFSAMYACAIHGDLNELFDYYRKMVEDGIPPNIRMYGMIIDAIGKAGKLELAFSWLEKMSQQGIAPNDYIYTSLIYACGNVGDMELAMSVYESMRRSGIPGNIITLSTLLHGFCMNKYPLQAMNIFRRMCRAGYRLSKTQFHELFYCLGPFRMISETLQVFETLVEQRNTCTTQDLFDILWNMSFAANDTLASLIYYKLAHAKAYFIQSDALYLYSQRKKPREALTFGSSRLQVIRTSCNNNMSDVSEFYHILMYIVSLCGEEQYFFSLMDEMMDKQLANTRTLTVLICGIAQMAIVQQRTRKKDPSFDALLWFANDPVDMVDYGDTFFHSAMDEMFCLSMHPPKDSKEPYPEQLPWQLLDDLQPLWEKNVQKEQQQSSSTGLLLSSSLLWSIFDICDKHKMAVDRLAYNATLWSFLCCNHLSHVDAFYTKMQRDGVCNAWTRIITTMRKVAQEEECTRLFEHNPNDDDNNNNNSNEENTSNREGIEYYNIMLNSYRRRQGNLDNIFRWYHHMRRNCHPPCLDRWTYQIIMTACLERRDRTKALALMRHMKEARVQWSVEQWKALSRVANRAGLIDLNRWLDRQALQQMEQEKQRQRVDLQRLHEWLKIGWEKQQQDQIIPSPSKYL</sequence>
<dbReference type="PANTHER" id="PTHR46862">
    <property type="entry name" value="OS07G0661900 PROTEIN"/>
    <property type="match status" value="1"/>
</dbReference>
<feature type="repeat" description="PPR" evidence="1">
    <location>
        <begin position="347"/>
        <end position="381"/>
    </location>
</feature>
<comment type="caution">
    <text evidence="3">The sequence shown here is derived from an EMBL/GenBank/DDBJ whole genome shotgun (WGS) entry which is preliminary data.</text>
</comment>
<protein>
    <submittedName>
        <fullName evidence="3">Uncharacterized protein</fullName>
    </submittedName>
</protein>
<feature type="region of interest" description="Disordered" evidence="2">
    <location>
        <begin position="40"/>
        <end position="59"/>
    </location>
</feature>
<feature type="repeat" description="PPR" evidence="1">
    <location>
        <begin position="277"/>
        <end position="311"/>
    </location>
</feature>
<feature type="repeat" description="PPR" evidence="1">
    <location>
        <begin position="206"/>
        <end position="241"/>
    </location>
</feature>
<proteinExistence type="predicted"/>
<dbReference type="PROSITE" id="PS51375">
    <property type="entry name" value="PPR"/>
    <property type="match status" value="8"/>
</dbReference>
<dbReference type="InterPro" id="IPR011990">
    <property type="entry name" value="TPR-like_helical_dom_sf"/>
</dbReference>
<dbReference type="InterPro" id="IPR002885">
    <property type="entry name" value="PPR_rpt"/>
</dbReference>
<organism evidence="3 4">
    <name type="scientific">Galdieria yellowstonensis</name>
    <dbReference type="NCBI Taxonomy" id="3028027"/>
    <lineage>
        <taxon>Eukaryota</taxon>
        <taxon>Rhodophyta</taxon>
        <taxon>Bangiophyceae</taxon>
        <taxon>Galdieriales</taxon>
        <taxon>Galdieriaceae</taxon>
        <taxon>Galdieria</taxon>
    </lineage>
</organism>
<reference evidence="3 4" key="1">
    <citation type="submission" date="2022-07" db="EMBL/GenBank/DDBJ databases">
        <title>Genome-wide signatures of adaptation to extreme environments.</title>
        <authorList>
            <person name="Cho C.H."/>
            <person name="Yoon H.S."/>
        </authorList>
    </citation>
    <scope>NUCLEOTIDE SEQUENCE [LARGE SCALE GENOMIC DNA]</scope>
    <source>
        <strain evidence="3 4">108.79 E11</strain>
    </source>
</reference>
<gene>
    <name evidence="3" type="ORF">GAYE_SCF7681MG7010</name>
</gene>
<feature type="compositionally biased region" description="Polar residues" evidence="2">
    <location>
        <begin position="40"/>
        <end position="55"/>
    </location>
</feature>